<comment type="similarity">
    <text evidence="1">Belongs to the FemABX family.</text>
</comment>
<dbReference type="GO" id="GO:0016755">
    <property type="term" value="F:aminoacyltransferase activity"/>
    <property type="evidence" value="ECO:0007669"/>
    <property type="project" value="InterPro"/>
</dbReference>
<dbReference type="InterPro" id="IPR003447">
    <property type="entry name" value="FEMABX"/>
</dbReference>
<keyword evidence="8" id="KW-1185">Reference proteome</keyword>
<keyword evidence="2" id="KW-0808">Transferase</keyword>
<dbReference type="InterPro" id="IPR016181">
    <property type="entry name" value="Acyl_CoA_acyltransferase"/>
</dbReference>
<accession>A0A1I2HXW6</accession>
<reference evidence="8" key="1">
    <citation type="submission" date="2016-10" db="EMBL/GenBank/DDBJ databases">
        <authorList>
            <person name="Varghese N."/>
            <person name="Submissions S."/>
        </authorList>
    </citation>
    <scope>NUCLEOTIDE SEQUENCE [LARGE SCALE GENOMIC DNA]</scope>
    <source>
        <strain evidence="8">CGMCC 4.3510</strain>
    </source>
</reference>
<dbReference type="PROSITE" id="PS51191">
    <property type="entry name" value="FEMABX"/>
    <property type="match status" value="1"/>
</dbReference>
<dbReference type="EMBL" id="FONG01000012">
    <property type="protein sequence ID" value="SFF34358.1"/>
    <property type="molecule type" value="Genomic_DNA"/>
</dbReference>
<keyword evidence="4" id="KW-0573">Peptidoglycan synthesis</keyword>
<dbReference type="AlphaFoldDB" id="A0A1I2HXW6"/>
<dbReference type="SUPFAM" id="SSF55729">
    <property type="entry name" value="Acyl-CoA N-acyltransferases (Nat)"/>
    <property type="match status" value="1"/>
</dbReference>
<gene>
    <name evidence="7" type="ORF">SAMN05216251_1128</name>
</gene>
<name>A0A1I2HXW6_9ACTN</name>
<evidence type="ECO:0000313" key="7">
    <source>
        <dbReference type="EMBL" id="SFF34358.1"/>
    </source>
</evidence>
<dbReference type="STRING" id="380248.SAMN05216251_1128"/>
<dbReference type="Proteomes" id="UP000199323">
    <property type="component" value="Unassembled WGS sequence"/>
</dbReference>
<organism evidence="7 8">
    <name type="scientific">Actinacidiphila alni</name>
    <dbReference type="NCBI Taxonomy" id="380248"/>
    <lineage>
        <taxon>Bacteria</taxon>
        <taxon>Bacillati</taxon>
        <taxon>Actinomycetota</taxon>
        <taxon>Actinomycetes</taxon>
        <taxon>Kitasatosporales</taxon>
        <taxon>Streptomycetaceae</taxon>
        <taxon>Actinacidiphila</taxon>
    </lineage>
</organism>
<keyword evidence="3" id="KW-0133">Cell shape</keyword>
<dbReference type="InterPro" id="IPR050644">
    <property type="entry name" value="PG_Glycine_Bridge_Synth"/>
</dbReference>
<protein>
    <submittedName>
        <fullName evidence="7">FemAB family protein</fullName>
    </submittedName>
</protein>
<dbReference type="PANTHER" id="PTHR36174:SF1">
    <property type="entry name" value="LIPID II:GLYCINE GLYCYLTRANSFERASE"/>
    <property type="match status" value="1"/>
</dbReference>
<dbReference type="GO" id="GO:0009252">
    <property type="term" value="P:peptidoglycan biosynthetic process"/>
    <property type="evidence" value="ECO:0007669"/>
    <property type="project" value="UniProtKB-KW"/>
</dbReference>
<evidence type="ECO:0000256" key="5">
    <source>
        <dbReference type="ARBA" id="ARBA00023315"/>
    </source>
</evidence>
<evidence type="ECO:0000256" key="6">
    <source>
        <dbReference type="ARBA" id="ARBA00023316"/>
    </source>
</evidence>
<evidence type="ECO:0000256" key="2">
    <source>
        <dbReference type="ARBA" id="ARBA00022679"/>
    </source>
</evidence>
<dbReference type="Pfam" id="PF02388">
    <property type="entry name" value="FemAB"/>
    <property type="match status" value="1"/>
</dbReference>
<evidence type="ECO:0000256" key="1">
    <source>
        <dbReference type="ARBA" id="ARBA00009943"/>
    </source>
</evidence>
<dbReference type="Gene3D" id="3.40.630.30">
    <property type="match status" value="1"/>
</dbReference>
<dbReference type="GO" id="GO:0071555">
    <property type="term" value="P:cell wall organization"/>
    <property type="evidence" value="ECO:0007669"/>
    <property type="project" value="UniProtKB-KW"/>
</dbReference>
<evidence type="ECO:0000256" key="3">
    <source>
        <dbReference type="ARBA" id="ARBA00022960"/>
    </source>
</evidence>
<evidence type="ECO:0000256" key="4">
    <source>
        <dbReference type="ARBA" id="ARBA00022984"/>
    </source>
</evidence>
<sequence>MPAAPAPDGPAFDLGRPLGYYQRQYAALNAERPGRMRLYTARYEGELLAAHTLLAAPDGGRVWYQTGASADHRREVRPSNALQWRMMCDALAAGAGVYDMRGVPDGLDPDGHGYGLLRWKTGTGGEAVETVGEWELPLQGTVNKTLHRAMHAYLTRR</sequence>
<keyword evidence="6" id="KW-0961">Cell wall biogenesis/degradation</keyword>
<evidence type="ECO:0000313" key="8">
    <source>
        <dbReference type="Proteomes" id="UP000199323"/>
    </source>
</evidence>
<dbReference type="GO" id="GO:0008360">
    <property type="term" value="P:regulation of cell shape"/>
    <property type="evidence" value="ECO:0007669"/>
    <property type="project" value="UniProtKB-KW"/>
</dbReference>
<dbReference type="PANTHER" id="PTHR36174">
    <property type="entry name" value="LIPID II:GLYCINE GLYCYLTRANSFERASE"/>
    <property type="match status" value="1"/>
</dbReference>
<keyword evidence="5" id="KW-0012">Acyltransferase</keyword>
<proteinExistence type="inferred from homology"/>